<name>A0A2V4ABW3_9PSEU</name>
<organism evidence="1 2">
    <name type="scientific">Prauserella muralis</name>
    <dbReference type="NCBI Taxonomy" id="588067"/>
    <lineage>
        <taxon>Bacteria</taxon>
        <taxon>Bacillati</taxon>
        <taxon>Actinomycetota</taxon>
        <taxon>Actinomycetes</taxon>
        <taxon>Pseudonocardiales</taxon>
        <taxon>Pseudonocardiaceae</taxon>
        <taxon>Prauserella</taxon>
    </lineage>
</organism>
<dbReference type="AlphaFoldDB" id="A0A2V4ABW3"/>
<dbReference type="Proteomes" id="UP000249915">
    <property type="component" value="Plasmid pPmurDSM45305"/>
</dbReference>
<keyword evidence="1" id="KW-0614">Plasmid</keyword>
<geneLocation type="plasmid" evidence="2">
    <name>ppmurdsm45305</name>
</geneLocation>
<comment type="caution">
    <text evidence="1">The sequence shown here is derived from an EMBL/GenBank/DDBJ whole genome shotgun (WGS) entry which is preliminary data.</text>
</comment>
<accession>A0A2V4ABW3</accession>
<protein>
    <submittedName>
        <fullName evidence="1">Uncharacterized protein</fullName>
    </submittedName>
</protein>
<sequence length="75" mass="7866">MTLPALLPVLPRTQCGASPGYHQVAILLILTVTTLALVWADKPVQTAVAAVIALATAARAAARPWQLLAQEEGRP</sequence>
<gene>
    <name evidence="1" type="ORF">BAY60_36020</name>
</gene>
<dbReference type="EMBL" id="MASW01000024">
    <property type="protein sequence ID" value="PXY16602.1"/>
    <property type="molecule type" value="Genomic_DNA"/>
</dbReference>
<proteinExistence type="predicted"/>
<reference evidence="1 2" key="1">
    <citation type="submission" date="2016-07" db="EMBL/GenBank/DDBJ databases">
        <title>Draft genome sequence of Prauserella muralis DSM 45305, isolated from a mould-covered wall in an indoor environment.</title>
        <authorList>
            <person name="Ruckert C."/>
            <person name="Albersmeier A."/>
            <person name="Jiang C.-L."/>
            <person name="Jiang Y."/>
            <person name="Kalinowski J."/>
            <person name="Schneider O."/>
            <person name="Winkler A."/>
            <person name="Zotchev S.B."/>
        </authorList>
    </citation>
    <scope>NUCLEOTIDE SEQUENCE [LARGE SCALE GENOMIC DNA]</scope>
    <source>
        <strain evidence="1 2">DSM 45305</strain>
        <plasmid evidence="2">ppmurdsm45305</plasmid>
    </source>
</reference>
<keyword evidence="2" id="KW-1185">Reference proteome</keyword>
<evidence type="ECO:0000313" key="2">
    <source>
        <dbReference type="Proteomes" id="UP000249915"/>
    </source>
</evidence>
<evidence type="ECO:0000313" key="1">
    <source>
        <dbReference type="EMBL" id="PXY16602.1"/>
    </source>
</evidence>